<evidence type="ECO:0000313" key="7">
    <source>
        <dbReference type="EMBL" id="MCS4280141.1"/>
    </source>
</evidence>
<comment type="subcellular location">
    <subcellularLocation>
        <location evidence="1">Fimbrium</location>
    </subcellularLocation>
</comment>
<feature type="signal peptide" evidence="5">
    <location>
        <begin position="1"/>
        <end position="24"/>
    </location>
</feature>
<comment type="caution">
    <text evidence="7">The sequence shown here is derived from an EMBL/GenBank/DDBJ whole genome shotgun (WGS) entry which is preliminary data.</text>
</comment>
<feature type="domain" description="Fimbrial-type adhesion" evidence="6">
    <location>
        <begin position="32"/>
        <end position="170"/>
    </location>
</feature>
<dbReference type="EMBL" id="JANUEK010000005">
    <property type="protein sequence ID" value="MCS4280141.1"/>
    <property type="molecule type" value="Genomic_DNA"/>
</dbReference>
<sequence length="171" mass="18005">MKLTLPHAGILAMALLLTSQAGHAQSLNFNVGGEIFRPSCTFIVNAGNDVDLGRHNAADYTAVGDATPWETFNITSSGCSVGTTNVHMSWGGTVNADNTNLFAVSAPLTGVGVEIQRMPAATTIVPNGPRQTWAPLPTGQHYVHRARFVQTLASVSEGRGQAAVTIDITYN</sequence>
<dbReference type="Pfam" id="PF00419">
    <property type="entry name" value="Fimbrial"/>
    <property type="match status" value="1"/>
</dbReference>
<reference evidence="7" key="1">
    <citation type="submission" date="2022-08" db="EMBL/GenBank/DDBJ databases">
        <title>Genomic analyses of the natural microbiome of Caenorhabditis elegans.</title>
        <authorList>
            <person name="Samuel B."/>
        </authorList>
    </citation>
    <scope>NUCLEOTIDE SEQUENCE</scope>
    <source>
        <strain evidence="7">BIGb0277</strain>
    </source>
</reference>
<comment type="similarity">
    <text evidence="2">Belongs to the fimbrial protein family.</text>
</comment>
<dbReference type="SUPFAM" id="SSF49401">
    <property type="entry name" value="Bacterial adhesins"/>
    <property type="match status" value="1"/>
</dbReference>
<accession>A0AAW5PJI3</accession>
<evidence type="ECO:0000256" key="2">
    <source>
        <dbReference type="ARBA" id="ARBA00006671"/>
    </source>
</evidence>
<dbReference type="GO" id="GO:0043709">
    <property type="term" value="P:cell adhesion involved in single-species biofilm formation"/>
    <property type="evidence" value="ECO:0007669"/>
    <property type="project" value="TreeGrafter"/>
</dbReference>
<feature type="chain" id="PRO_5043935832" evidence="5">
    <location>
        <begin position="25"/>
        <end position="171"/>
    </location>
</feature>
<evidence type="ECO:0000256" key="5">
    <source>
        <dbReference type="SAM" id="SignalP"/>
    </source>
</evidence>
<name>A0AAW5PJI3_9GAMM</name>
<dbReference type="PANTHER" id="PTHR33420">
    <property type="entry name" value="FIMBRIAL SUBUNIT ELFA-RELATED"/>
    <property type="match status" value="1"/>
</dbReference>
<dbReference type="InterPro" id="IPR008966">
    <property type="entry name" value="Adhesion_dom_sf"/>
</dbReference>
<evidence type="ECO:0000256" key="3">
    <source>
        <dbReference type="ARBA" id="ARBA00022729"/>
    </source>
</evidence>
<keyword evidence="4" id="KW-0281">Fimbrium</keyword>
<organism evidence="7 8">
    <name type="scientific">Stenotrophomonas rhizophila</name>
    <dbReference type="NCBI Taxonomy" id="216778"/>
    <lineage>
        <taxon>Bacteria</taxon>
        <taxon>Pseudomonadati</taxon>
        <taxon>Pseudomonadota</taxon>
        <taxon>Gammaproteobacteria</taxon>
        <taxon>Lysobacterales</taxon>
        <taxon>Lysobacteraceae</taxon>
        <taxon>Stenotrophomonas</taxon>
    </lineage>
</organism>
<dbReference type="GO" id="GO:0009289">
    <property type="term" value="C:pilus"/>
    <property type="evidence" value="ECO:0007669"/>
    <property type="project" value="UniProtKB-SubCell"/>
</dbReference>
<dbReference type="Gene3D" id="2.60.40.1090">
    <property type="entry name" value="Fimbrial-type adhesion domain"/>
    <property type="match status" value="1"/>
</dbReference>
<evidence type="ECO:0000256" key="4">
    <source>
        <dbReference type="ARBA" id="ARBA00023263"/>
    </source>
</evidence>
<dbReference type="InterPro" id="IPR050263">
    <property type="entry name" value="Bact_Fimbrial_Adh_Pro"/>
</dbReference>
<gene>
    <name evidence="7" type="ORF">M2412_002134</name>
</gene>
<dbReference type="Proteomes" id="UP001320691">
    <property type="component" value="Unassembled WGS sequence"/>
</dbReference>
<keyword evidence="3 5" id="KW-0732">Signal</keyword>
<dbReference type="PANTHER" id="PTHR33420:SF3">
    <property type="entry name" value="FIMBRIAL SUBUNIT ELFA"/>
    <property type="match status" value="1"/>
</dbReference>
<dbReference type="InterPro" id="IPR000259">
    <property type="entry name" value="Adhesion_dom_fimbrial"/>
</dbReference>
<dbReference type="InterPro" id="IPR036937">
    <property type="entry name" value="Adhesion_dom_fimbrial_sf"/>
</dbReference>
<dbReference type="AlphaFoldDB" id="A0AAW5PJI3"/>
<dbReference type="RefSeq" id="WP_259260855.1">
    <property type="nucleotide sequence ID" value="NZ_JANUEK010000005.1"/>
</dbReference>
<evidence type="ECO:0000259" key="6">
    <source>
        <dbReference type="Pfam" id="PF00419"/>
    </source>
</evidence>
<proteinExistence type="inferred from homology"/>
<evidence type="ECO:0000256" key="1">
    <source>
        <dbReference type="ARBA" id="ARBA00004561"/>
    </source>
</evidence>
<protein>
    <submittedName>
        <fullName evidence="7">Type 1 fimbria pilin</fullName>
    </submittedName>
</protein>
<evidence type="ECO:0000313" key="8">
    <source>
        <dbReference type="Proteomes" id="UP001320691"/>
    </source>
</evidence>